<keyword evidence="1" id="KW-0472">Membrane</keyword>
<reference evidence="3 4" key="1">
    <citation type="submission" date="2020-03" db="EMBL/GenBank/DDBJ databases">
        <title>Genomic Encyclopedia of Type Strains, Phase IV (KMG-IV): sequencing the most valuable type-strain genomes for metagenomic binning, comparative biology and taxonomic classification.</title>
        <authorList>
            <person name="Goeker M."/>
        </authorList>
    </citation>
    <scope>NUCLEOTIDE SEQUENCE [LARGE SCALE GENOMIC DNA]</scope>
    <source>
        <strain evidence="3 4">DSM 24233</strain>
    </source>
</reference>
<keyword evidence="4" id="KW-1185">Reference proteome</keyword>
<evidence type="ECO:0000313" key="3">
    <source>
        <dbReference type="EMBL" id="NJB68671.1"/>
    </source>
</evidence>
<accession>A0A846QKL3</accession>
<feature type="transmembrane region" description="Helical" evidence="1">
    <location>
        <begin position="821"/>
        <end position="843"/>
    </location>
</feature>
<protein>
    <submittedName>
        <fullName evidence="3">Uncharacterized protein</fullName>
    </submittedName>
</protein>
<dbReference type="Proteomes" id="UP000580856">
    <property type="component" value="Unassembled WGS sequence"/>
</dbReference>
<dbReference type="AlphaFoldDB" id="A0A846QKL3"/>
<dbReference type="EMBL" id="JAATJA010000002">
    <property type="protein sequence ID" value="NJB68671.1"/>
    <property type="molecule type" value="Genomic_DNA"/>
</dbReference>
<keyword evidence="2" id="KW-0732">Signal</keyword>
<evidence type="ECO:0000256" key="1">
    <source>
        <dbReference type="SAM" id="Phobius"/>
    </source>
</evidence>
<sequence>MVGFPALLRTLRAAAQPACRALRCVLCATLLATCGQSVSATPADAPEGWTITLATEATLRLNARVMPVMGAATVVRAQRRLFDAHENIACLDGNCPQRSWTFDLTDAPADIESLPLIAVTWTQGQGFQTPEISVSATIVRDEGDSPLEAAYAPFSKNDTLAAQHVDLASTPIVAKDSFYLAKRETGLPDSGAWRQVLDGGRIVLQGRVDMPLADAQIVRITSVRGREPDTIQFSLNTNAFPGRDTFLYSGEIPRRDERNGDTTITTLDLRPALRNRGIDIDSATLMEPIMFLSPQDADSPGPAVLDIDFHRPRITHGLRPIGGTEHVHGDGRTLVVDLRDALDGLDGERGRLERLNVTIHPRQGQAVTLDGIRLVKIATREVPAIDDLVGTALSDWDNPVPTESPFSRPVSFRMLRALESDNPTSDDWRPLFADERPVSGHLWRGIVGPQTFPIISGTIGYASGGGYPHAKYWFDSALRPLDPPIPLGATIRGIDITALAQPRTTSDATPGKDTTTPDGPWRLVLMDVLTTEGETPALPLAQREWWTRQNHVLLRTAKGTVTNAADDGRMTLLAPRERDGYREWIFELPHMAETLRWTNLAIPEAPPFPSTLTLRLDGVDHLITDAPCDITLDDSPARSLQLVLRHYGGEPFIRWQTPMISGIGIHNVVPRDLCAKLLAVDGVRIAQPLPLVDDWNGGWTPVADLRLPAGTHTIRPVAHPLFRIDAIAFDGGPVVLVAEAKRLPTNAANGTAATLPMLPLLLGTVAVVLYPLWRRRTLSLSSLRAIIDRYRIRSAAMRTALPATAGALLFCAGLFRPDARPALFLCGSLGTALAAVMVLDRTAPPLGRWIPSLRTALDTRTESTPLFGAGLATVLIGLFAGLGMPAYAEFAAFNLFVLLIAGCARFSAKSRAATTGADDA</sequence>
<feature type="transmembrane region" description="Helical" evidence="1">
    <location>
        <begin position="794"/>
        <end position="815"/>
    </location>
</feature>
<feature type="transmembrane region" description="Helical" evidence="1">
    <location>
        <begin position="753"/>
        <end position="773"/>
    </location>
</feature>
<keyword evidence="1" id="KW-0812">Transmembrane</keyword>
<proteinExistence type="predicted"/>
<evidence type="ECO:0000313" key="4">
    <source>
        <dbReference type="Proteomes" id="UP000580856"/>
    </source>
</evidence>
<evidence type="ECO:0000256" key="2">
    <source>
        <dbReference type="SAM" id="SignalP"/>
    </source>
</evidence>
<comment type="caution">
    <text evidence="3">The sequence shown here is derived from an EMBL/GenBank/DDBJ whole genome shotgun (WGS) entry which is preliminary data.</text>
</comment>
<feature type="transmembrane region" description="Helical" evidence="1">
    <location>
        <begin position="890"/>
        <end position="908"/>
    </location>
</feature>
<gene>
    <name evidence="3" type="ORF">GGQ74_002344</name>
</gene>
<dbReference type="RefSeq" id="WP_167941717.1">
    <property type="nucleotide sequence ID" value="NZ_JAATJA010000002.1"/>
</dbReference>
<name>A0A846QKL3_9BACT</name>
<organism evidence="3 4">
    <name type="scientific">Desulfobaculum xiamenense</name>
    <dbReference type="NCBI Taxonomy" id="995050"/>
    <lineage>
        <taxon>Bacteria</taxon>
        <taxon>Pseudomonadati</taxon>
        <taxon>Thermodesulfobacteriota</taxon>
        <taxon>Desulfovibrionia</taxon>
        <taxon>Desulfovibrionales</taxon>
        <taxon>Desulfovibrionaceae</taxon>
        <taxon>Desulfobaculum</taxon>
    </lineage>
</organism>
<feature type="transmembrane region" description="Helical" evidence="1">
    <location>
        <begin position="864"/>
        <end position="884"/>
    </location>
</feature>
<feature type="chain" id="PRO_5033023892" evidence="2">
    <location>
        <begin position="40"/>
        <end position="920"/>
    </location>
</feature>
<feature type="signal peptide" evidence="2">
    <location>
        <begin position="1"/>
        <end position="39"/>
    </location>
</feature>
<keyword evidence="1" id="KW-1133">Transmembrane helix</keyword>